<dbReference type="PANTHER" id="PTHR14374:SF0">
    <property type="entry name" value="TRAFFICKING PROTEIN PARTICLE COMPLEX SUBUNIT 11"/>
    <property type="match status" value="1"/>
</dbReference>
<proteinExistence type="predicted"/>
<sequence>MSPTQWDFPVELCCRPMAFVTLTGLDVVYNAVHRAVWDAFCANRRADRVPISFKQAAYYAQERKQLAKTLCSHEASVTYPNPDPLETQTGVLDFYGQRSWRQGILSFDLSDPEKEKVGILAVQLKERSVVHSVSLWWWFSQ</sequence>
<keyword evidence="2" id="KW-1185">Reference proteome</keyword>
<dbReference type="PANTHER" id="PTHR14374">
    <property type="entry name" value="FOIE GRAS"/>
    <property type="match status" value="1"/>
</dbReference>
<protein>
    <submittedName>
        <fullName evidence="1">Trafficking protein particle complex subunit 11</fullName>
    </submittedName>
</protein>
<dbReference type="Ensembl" id="ENSUAMT00000032614.1">
    <property type="protein sequence ID" value="ENSUAMP00000029220.1"/>
    <property type="gene ID" value="ENSUAMG00000022431.1"/>
</dbReference>
<evidence type="ECO:0000313" key="2">
    <source>
        <dbReference type="Proteomes" id="UP000291022"/>
    </source>
</evidence>
<reference evidence="1" key="3">
    <citation type="submission" date="2025-09" db="UniProtKB">
        <authorList>
            <consortium name="Ensembl"/>
        </authorList>
    </citation>
    <scope>IDENTIFICATION</scope>
</reference>
<reference evidence="1" key="2">
    <citation type="submission" date="2025-08" db="UniProtKB">
        <authorList>
            <consortium name="Ensembl"/>
        </authorList>
    </citation>
    <scope>IDENTIFICATION</scope>
</reference>
<accession>A0A452SA87</accession>
<organism evidence="1 2">
    <name type="scientific">Ursus americanus</name>
    <name type="common">American black bear</name>
    <name type="synonym">Euarctos americanus</name>
    <dbReference type="NCBI Taxonomy" id="9643"/>
    <lineage>
        <taxon>Eukaryota</taxon>
        <taxon>Metazoa</taxon>
        <taxon>Chordata</taxon>
        <taxon>Craniata</taxon>
        <taxon>Vertebrata</taxon>
        <taxon>Euteleostomi</taxon>
        <taxon>Mammalia</taxon>
        <taxon>Eutheria</taxon>
        <taxon>Laurasiatheria</taxon>
        <taxon>Carnivora</taxon>
        <taxon>Caniformia</taxon>
        <taxon>Ursidae</taxon>
        <taxon>Ursus</taxon>
    </lineage>
</organism>
<dbReference type="Proteomes" id="UP000291022">
    <property type="component" value="Unassembled WGS sequence"/>
</dbReference>
<evidence type="ECO:0000313" key="1">
    <source>
        <dbReference type="Ensembl" id="ENSUAMP00000029220.1"/>
    </source>
</evidence>
<gene>
    <name evidence="1" type="primary">TRAPPC11</name>
</gene>
<reference evidence="2" key="1">
    <citation type="submission" date="2016-06" db="EMBL/GenBank/DDBJ databases">
        <title>De novo assembly and RNA-Seq shows season-dependent expression and editing in black bear kidneys.</title>
        <authorList>
            <person name="Korstanje R."/>
            <person name="Srivastava A."/>
            <person name="Sarsani V.K."/>
            <person name="Sheehan S.M."/>
            <person name="Seger R.L."/>
            <person name="Barter M.E."/>
            <person name="Lindqvist C."/>
            <person name="Brody L.C."/>
            <person name="Mullikin J.C."/>
        </authorList>
    </citation>
    <scope>NUCLEOTIDE SEQUENCE [LARGE SCALE GENOMIC DNA]</scope>
</reference>
<dbReference type="GeneTree" id="ENSGT00390000006550"/>
<name>A0A452SA87_URSAM</name>
<dbReference type="AlphaFoldDB" id="A0A452SA87"/>